<dbReference type="Pfam" id="PF02321">
    <property type="entry name" value="OEP"/>
    <property type="match status" value="2"/>
</dbReference>
<dbReference type="Proteomes" id="UP000076234">
    <property type="component" value="Chromosome"/>
</dbReference>
<dbReference type="InterPro" id="IPR003423">
    <property type="entry name" value="OMP_efflux"/>
</dbReference>
<dbReference type="PANTHER" id="PTHR30203">
    <property type="entry name" value="OUTER MEMBRANE CATION EFFLUX PROTEIN"/>
    <property type="match status" value="1"/>
</dbReference>
<gene>
    <name evidence="10" type="ORF">AOA14_08925</name>
</gene>
<evidence type="ECO:0000256" key="9">
    <source>
        <dbReference type="RuleBase" id="RU362097"/>
    </source>
</evidence>
<keyword evidence="5" id="KW-0732">Signal</keyword>
<evidence type="ECO:0000256" key="6">
    <source>
        <dbReference type="ARBA" id="ARBA00023136"/>
    </source>
</evidence>
<evidence type="ECO:0000256" key="8">
    <source>
        <dbReference type="ARBA" id="ARBA00023288"/>
    </source>
</evidence>
<reference evidence="11" key="1">
    <citation type="submission" date="2015-11" db="EMBL/GenBank/DDBJ databases">
        <title>Complete genome sequence of a polyethylene glycol-degrading strain Sphingopyxis terrae strain 203-1 (NBRC 15098).</title>
        <authorList>
            <person name="Yoshiyuki O."/>
            <person name="Shouta N."/>
            <person name="Nagata Y."/>
            <person name="Numata M."/>
            <person name="Tsuchikane K."/>
            <person name="Hosoyama A."/>
            <person name="Yamazoe A."/>
            <person name="Tsuda M."/>
            <person name="Fujita N."/>
            <person name="Kawai F."/>
        </authorList>
    </citation>
    <scope>NUCLEOTIDE SEQUENCE [LARGE SCALE GENOMIC DNA]</scope>
    <source>
        <strain evidence="11">203-1</strain>
    </source>
</reference>
<keyword evidence="4 9" id="KW-0812">Transmembrane</keyword>
<dbReference type="AlphaFoldDB" id="A0A142VY97"/>
<dbReference type="Gene3D" id="2.20.200.10">
    <property type="entry name" value="Outer membrane efflux proteins (OEP)"/>
    <property type="match status" value="1"/>
</dbReference>
<dbReference type="GO" id="GO:0015562">
    <property type="term" value="F:efflux transmembrane transporter activity"/>
    <property type="evidence" value="ECO:0007669"/>
    <property type="project" value="InterPro"/>
</dbReference>
<protein>
    <submittedName>
        <fullName evidence="10">Multidrug transporter</fullName>
    </submittedName>
</protein>
<keyword evidence="6 9" id="KW-0472">Membrane</keyword>
<organism evidence="10 11">
    <name type="scientific">Sphingopyxis terrae subsp. terrae NBRC 15098</name>
    <dbReference type="NCBI Taxonomy" id="1219058"/>
    <lineage>
        <taxon>Bacteria</taxon>
        <taxon>Pseudomonadati</taxon>
        <taxon>Pseudomonadota</taxon>
        <taxon>Alphaproteobacteria</taxon>
        <taxon>Sphingomonadales</taxon>
        <taxon>Sphingomonadaceae</taxon>
        <taxon>Sphingopyxis</taxon>
    </lineage>
</organism>
<evidence type="ECO:0000313" key="11">
    <source>
        <dbReference type="Proteomes" id="UP000076234"/>
    </source>
</evidence>
<evidence type="ECO:0000256" key="2">
    <source>
        <dbReference type="ARBA" id="ARBA00007613"/>
    </source>
</evidence>
<keyword evidence="3 9" id="KW-1134">Transmembrane beta strand</keyword>
<keyword evidence="8 9" id="KW-0449">Lipoprotein</keyword>
<dbReference type="RefSeq" id="WP_062901533.1">
    <property type="nucleotide sequence ID" value="NZ_CP013342.1"/>
</dbReference>
<accession>A0A142VY97</accession>
<name>A0A142VY97_9SPHN</name>
<dbReference type="GO" id="GO:0005886">
    <property type="term" value="C:plasma membrane"/>
    <property type="evidence" value="ECO:0007669"/>
    <property type="project" value="UniProtKB-SubCell"/>
</dbReference>
<comment type="similarity">
    <text evidence="2 9">Belongs to the outer membrane factor (OMF) (TC 1.B.17) family.</text>
</comment>
<dbReference type="PANTHER" id="PTHR30203:SF20">
    <property type="entry name" value="MULTIDRUG RESISTANCE OUTER MEMBRANE PROTEIN MDTP-RELATED"/>
    <property type="match status" value="1"/>
</dbReference>
<evidence type="ECO:0000256" key="3">
    <source>
        <dbReference type="ARBA" id="ARBA00022452"/>
    </source>
</evidence>
<dbReference type="NCBIfam" id="TIGR01845">
    <property type="entry name" value="outer_NodT"/>
    <property type="match status" value="1"/>
</dbReference>
<evidence type="ECO:0000256" key="7">
    <source>
        <dbReference type="ARBA" id="ARBA00023139"/>
    </source>
</evidence>
<dbReference type="EMBL" id="CP013342">
    <property type="protein sequence ID" value="AMU94721.1"/>
    <property type="molecule type" value="Genomic_DNA"/>
</dbReference>
<proteinExistence type="inferred from homology"/>
<keyword evidence="7 9" id="KW-0564">Palmitate</keyword>
<evidence type="ECO:0000313" key="10">
    <source>
        <dbReference type="EMBL" id="AMU94721.1"/>
    </source>
</evidence>
<dbReference type="PROSITE" id="PS51257">
    <property type="entry name" value="PROKAR_LIPOPROTEIN"/>
    <property type="match status" value="1"/>
</dbReference>
<dbReference type="InterPro" id="IPR010131">
    <property type="entry name" value="MdtP/NodT-like"/>
</dbReference>
<dbReference type="SUPFAM" id="SSF56954">
    <property type="entry name" value="Outer membrane efflux proteins (OEP)"/>
    <property type="match status" value="1"/>
</dbReference>
<evidence type="ECO:0000256" key="4">
    <source>
        <dbReference type="ARBA" id="ARBA00022692"/>
    </source>
</evidence>
<dbReference type="KEGG" id="ster:AOA14_08925"/>
<evidence type="ECO:0000256" key="1">
    <source>
        <dbReference type="ARBA" id="ARBA00004370"/>
    </source>
</evidence>
<dbReference type="STRING" id="1219058.AOA14_08925"/>
<dbReference type="Gene3D" id="1.20.1600.10">
    <property type="entry name" value="Outer membrane efflux proteins (OEP)"/>
    <property type="match status" value="1"/>
</dbReference>
<evidence type="ECO:0000256" key="5">
    <source>
        <dbReference type="ARBA" id="ARBA00022729"/>
    </source>
</evidence>
<sequence>MPRSFFLSTVVFGLLAGCASVPDLGQKPAPVAAAALDSQATLADQAGAWPVEGWWQRFGDPQLDALIDEGLAGSPDIAAAAARVRAAEALAQQAGAALLPRAGIQGSAGGVQQSKNMGIPPAFVPDGIQDTGSIAATFGFDLDLWGKNRAALAAATSEAEAARVDAAQARLMLTTGIATAYADLAGYYADLDVAQDAIRIRGASADLSVKRTAAGLDNQATQRQAESRAASARGDVAAIEEAIALTRNRLAALLGAGPDRGRSIARPALAAPSLALPPQAGIDLVGRRPDIVAARLRAEAAAKRIDVARAAFYPNINLSALVGLQSLGLSNLFKTGSEYGNGGAAISLPIFEGGRLQGQYRGARADYDGAVANYDRTLVAALRDVADIVASRDAIARQLADRRDALKAAADAANLAGMRYRAGLSNQLAQLTAEDSQVALARAVADLEARRLSLDIALIRALGGGFTAASPTGDKQ</sequence>
<comment type="subcellular location">
    <subcellularLocation>
        <location evidence="9">Cell membrane</location>
        <topology evidence="9">Lipid-anchor</topology>
    </subcellularLocation>
    <subcellularLocation>
        <location evidence="1">Membrane</location>
    </subcellularLocation>
</comment>
<reference evidence="10 11" key="2">
    <citation type="journal article" date="2016" name="Genome Announc.">
        <title>Complete Genome Sequence of Sphingopyxis terrae Strain 203-1 (NBRC 111660), a Polyethylene Glycol Degrader.</title>
        <authorList>
            <person name="Ohtsubo Y."/>
            <person name="Nonoyama S."/>
            <person name="Nagata Y."/>
            <person name="Numata M."/>
            <person name="Tsuchikane K."/>
            <person name="Hosoyama A."/>
            <person name="Yamazoe A."/>
            <person name="Tsuda M."/>
            <person name="Fujita N."/>
            <person name="Kawai F."/>
        </authorList>
    </citation>
    <scope>NUCLEOTIDE SEQUENCE [LARGE SCALE GENOMIC DNA]</scope>
    <source>
        <strain evidence="10 11">203-1</strain>
    </source>
</reference>